<keyword evidence="4" id="KW-0479">Metal-binding</keyword>
<dbReference type="GO" id="GO:0003723">
    <property type="term" value="F:RNA binding"/>
    <property type="evidence" value="ECO:0007669"/>
    <property type="project" value="InterPro"/>
</dbReference>
<dbReference type="AlphaFoldDB" id="A0A942T4C7"/>
<dbReference type="InterPro" id="IPR030931">
    <property type="entry name" value="Group_II_RT_mat"/>
</dbReference>
<keyword evidence="2 15" id="KW-0808">Transferase</keyword>
<dbReference type="PANTHER" id="PTHR34047">
    <property type="entry name" value="NUCLEAR INTRON MATURASE 1, MITOCHONDRIAL-RELATED"/>
    <property type="match status" value="1"/>
</dbReference>
<evidence type="ECO:0000256" key="4">
    <source>
        <dbReference type="ARBA" id="ARBA00022723"/>
    </source>
</evidence>
<dbReference type="EMBL" id="JAGYPE010000005">
    <property type="protein sequence ID" value="MBS4185416.1"/>
    <property type="molecule type" value="Genomic_DNA"/>
</dbReference>
<evidence type="ECO:0000256" key="5">
    <source>
        <dbReference type="ARBA" id="ARBA00022842"/>
    </source>
</evidence>
<evidence type="ECO:0000313" key="14">
    <source>
        <dbReference type="EMBL" id="MBS4185416.1"/>
    </source>
</evidence>
<dbReference type="GO" id="GO:0003964">
    <property type="term" value="F:RNA-directed DNA polymerase activity"/>
    <property type="evidence" value="ECO:0007669"/>
    <property type="project" value="UniProtKB-KW"/>
</dbReference>
<dbReference type="EMBL" id="JAGYPE010000005">
    <property type="protein sequence ID" value="MBS4185401.1"/>
    <property type="molecule type" value="Genomic_DNA"/>
</dbReference>
<comment type="catalytic activity">
    <reaction evidence="9">
        <text>DNA(n) + a 2'-deoxyribonucleoside 5'-triphosphate = DNA(n+1) + diphosphate</text>
        <dbReference type="Rhea" id="RHEA:22508"/>
        <dbReference type="Rhea" id="RHEA-COMP:17339"/>
        <dbReference type="Rhea" id="RHEA-COMP:17340"/>
        <dbReference type="ChEBI" id="CHEBI:33019"/>
        <dbReference type="ChEBI" id="CHEBI:61560"/>
        <dbReference type="ChEBI" id="CHEBI:173112"/>
        <dbReference type="EC" id="2.7.7.49"/>
    </reaction>
</comment>
<dbReference type="InterPro" id="IPR043502">
    <property type="entry name" value="DNA/RNA_pol_sf"/>
</dbReference>
<sequence length="419" mass="49460">MLMERILSRENLLTALKRVEQNKGSHGIDGMSVKFLRRHLYENWDSLREALRTGNYQPSPVRRVEIPKPNGGVRLLGIPTVTDRFIQQAIAQILTPIFDPTFSKNSYGFRPNRSAHNAVRKAKGYIKEGFRWVIDMDLEKFFDKVNHDKLMGILAKRIEDRTLLKLIRKYLQSGVMLNGVVQLTEEGTPQGGPLSPLLSNIILDKLDKELETRGHKFVRYADDCNIYVKSLKAGDRVMESITTFIEQKLKLKVNRYKSAVDRPWKRKFLGFSFTWNKEPKVRITKESIRRFKTKIRELTSRSKPFPLEVRIEMLNRYLTGWCGYFALADTPSKFKEFDEWIRRRLRMCEWKQWKKPKTRVRKLIGLGVPDYKAHEWGNSRKKYWRVACSPILHKTLDNSYWNKRGLKSLYNRYEILRQS</sequence>
<evidence type="ECO:0000256" key="6">
    <source>
        <dbReference type="ARBA" id="ARBA00022918"/>
    </source>
</evidence>
<evidence type="ECO:0000256" key="2">
    <source>
        <dbReference type="ARBA" id="ARBA00022679"/>
    </source>
</evidence>
<keyword evidence="5" id="KW-0460">Magnesium</keyword>
<comment type="caution">
    <text evidence="15">The sequence shown here is derived from an EMBL/GenBank/DDBJ whole genome shotgun (WGS) entry which is preliminary data.</text>
</comment>
<dbReference type="CDD" id="cd01651">
    <property type="entry name" value="RT_G2_intron"/>
    <property type="match status" value="1"/>
</dbReference>
<dbReference type="EMBL" id="JAGYPE010000004">
    <property type="protein sequence ID" value="MBS4183862.1"/>
    <property type="molecule type" value="Genomic_DNA"/>
</dbReference>
<dbReference type="Pfam" id="PF08388">
    <property type="entry name" value="GIIM"/>
    <property type="match status" value="1"/>
</dbReference>
<protein>
    <recommendedName>
        <fullName evidence="1">RNA-directed DNA polymerase</fullName>
        <ecNumber evidence="1">2.7.7.49</ecNumber>
    </recommendedName>
</protein>
<evidence type="ECO:0000313" key="11">
    <source>
        <dbReference type="EMBL" id="MBS4183862.1"/>
    </source>
</evidence>
<dbReference type="EC" id="2.7.7.49" evidence="1"/>
<dbReference type="NCBIfam" id="TIGR04416">
    <property type="entry name" value="group_II_RT_mat"/>
    <property type="match status" value="1"/>
</dbReference>
<dbReference type="InterPro" id="IPR051083">
    <property type="entry name" value="GrpII_Intron_Splice-Mob/Def"/>
</dbReference>
<proteinExistence type="inferred from homology"/>
<evidence type="ECO:0000313" key="15">
    <source>
        <dbReference type="EMBL" id="MBS4185899.1"/>
    </source>
</evidence>
<dbReference type="PANTHER" id="PTHR34047:SF8">
    <property type="entry name" value="PROTEIN YKFC"/>
    <property type="match status" value="1"/>
</dbReference>
<reference evidence="15" key="1">
    <citation type="submission" date="2021-05" db="EMBL/GenBank/DDBJ databases">
        <title>Novel Bacillus species.</title>
        <authorList>
            <person name="Liu G."/>
        </authorList>
    </citation>
    <scope>NUCLEOTIDE SEQUENCE</scope>
    <source>
        <strain evidence="15">FJAT-50051</strain>
    </source>
</reference>
<comment type="similarity">
    <text evidence="8">Belongs to the bacterial reverse transcriptase family.</text>
</comment>
<evidence type="ECO:0000313" key="12">
    <source>
        <dbReference type="EMBL" id="MBS4185272.1"/>
    </source>
</evidence>
<name>A0A942T4C7_9BACI</name>
<dbReference type="InterPro" id="IPR000123">
    <property type="entry name" value="Reverse_transcriptase_msDNA"/>
</dbReference>
<dbReference type="EMBL" id="JAGYPE010000005">
    <property type="protein sequence ID" value="MBS4185272.1"/>
    <property type="molecule type" value="Genomic_DNA"/>
</dbReference>
<dbReference type="Pfam" id="PF00078">
    <property type="entry name" value="RVT_1"/>
    <property type="match status" value="1"/>
</dbReference>
<feature type="domain" description="Reverse transcriptase" evidence="10">
    <location>
        <begin position="47"/>
        <end position="273"/>
    </location>
</feature>
<dbReference type="PRINTS" id="PR00866">
    <property type="entry name" value="RNADNAPOLMS"/>
</dbReference>
<evidence type="ECO:0000256" key="1">
    <source>
        <dbReference type="ARBA" id="ARBA00012493"/>
    </source>
</evidence>
<dbReference type="InterPro" id="IPR013597">
    <property type="entry name" value="Mat_intron_G2"/>
</dbReference>
<evidence type="ECO:0000259" key="10">
    <source>
        <dbReference type="PROSITE" id="PS50878"/>
    </source>
</evidence>
<evidence type="ECO:0000256" key="9">
    <source>
        <dbReference type="ARBA" id="ARBA00048173"/>
    </source>
</evidence>
<evidence type="ECO:0000256" key="3">
    <source>
        <dbReference type="ARBA" id="ARBA00022695"/>
    </source>
</evidence>
<dbReference type="SUPFAM" id="SSF56672">
    <property type="entry name" value="DNA/RNA polymerases"/>
    <property type="match status" value="1"/>
</dbReference>
<accession>A0A942T4C7</accession>
<dbReference type="GO" id="GO:0046872">
    <property type="term" value="F:metal ion binding"/>
    <property type="evidence" value="ECO:0007669"/>
    <property type="project" value="UniProtKB-KW"/>
</dbReference>
<keyword evidence="7" id="KW-0051">Antiviral defense</keyword>
<evidence type="ECO:0000256" key="7">
    <source>
        <dbReference type="ARBA" id="ARBA00023118"/>
    </source>
</evidence>
<keyword evidence="3 15" id="KW-0548">Nucleotidyltransferase</keyword>
<gene>
    <name evidence="15" type="primary">ltrA</name>
    <name evidence="11" type="ORF">KHB02_20940</name>
    <name evidence="12" type="ORF">KHB02_28210</name>
    <name evidence="13" type="ORF">KHB02_28875</name>
    <name evidence="14" type="ORF">KHB02_28950</name>
    <name evidence="15" type="ORF">KHB02_31395</name>
</gene>
<evidence type="ECO:0000256" key="8">
    <source>
        <dbReference type="ARBA" id="ARBA00034120"/>
    </source>
</evidence>
<dbReference type="GO" id="GO:0051607">
    <property type="term" value="P:defense response to virus"/>
    <property type="evidence" value="ECO:0007669"/>
    <property type="project" value="UniProtKB-KW"/>
</dbReference>
<organism evidence="15">
    <name type="scientific">Neobacillus citreus</name>
    <dbReference type="NCBI Taxonomy" id="2833578"/>
    <lineage>
        <taxon>Bacteria</taxon>
        <taxon>Bacillati</taxon>
        <taxon>Bacillota</taxon>
        <taxon>Bacilli</taxon>
        <taxon>Bacillales</taxon>
        <taxon>Bacillaceae</taxon>
        <taxon>Neobacillus</taxon>
    </lineage>
</organism>
<dbReference type="InterPro" id="IPR000477">
    <property type="entry name" value="RT_dom"/>
</dbReference>
<dbReference type="PROSITE" id="PS50878">
    <property type="entry name" value="RT_POL"/>
    <property type="match status" value="1"/>
</dbReference>
<dbReference type="EMBL" id="JAGYPE010000006">
    <property type="protein sequence ID" value="MBS4185899.1"/>
    <property type="molecule type" value="Genomic_DNA"/>
</dbReference>
<evidence type="ECO:0000313" key="13">
    <source>
        <dbReference type="EMBL" id="MBS4185401.1"/>
    </source>
</evidence>
<keyword evidence="6 15" id="KW-0695">RNA-directed DNA polymerase</keyword>